<accession>A0A2X2TIF5</accession>
<dbReference type="Gene3D" id="3.30.420.10">
    <property type="entry name" value="Ribonuclease H-like superfamily/Ribonuclease H"/>
    <property type="match status" value="1"/>
</dbReference>
<dbReference type="Proteomes" id="UP000251853">
    <property type="component" value="Unassembled WGS sequence"/>
</dbReference>
<sequence length="199" mass="22653">MTGVQALEHKYPDKLPLPGQCAKMEFEYIRHGTTSLIGFFDVATGRMEMPYLNSTRTEEDFVEAVKALAGTDPQAPWTFICDGLNTHKSEALVRYVAEACALGVELGKKGKTGILKSMESRADFLHDPSHRIRFVYTPKHSSWMNQIEIWFGIINRKLLKRKSCLSIEELEASILRFIEQYNLTAHPFKWTYAGIPLVI</sequence>
<protein>
    <recommendedName>
        <fullName evidence="1">Tc1-like transposase DDE domain-containing protein</fullName>
    </recommendedName>
</protein>
<dbReference type="GO" id="GO:0003676">
    <property type="term" value="F:nucleic acid binding"/>
    <property type="evidence" value="ECO:0007669"/>
    <property type="project" value="InterPro"/>
</dbReference>
<organism evidence="2 3">
    <name type="scientific">Enterocloster clostridioformis</name>
    <dbReference type="NCBI Taxonomy" id="1531"/>
    <lineage>
        <taxon>Bacteria</taxon>
        <taxon>Bacillati</taxon>
        <taxon>Bacillota</taxon>
        <taxon>Clostridia</taxon>
        <taxon>Lachnospirales</taxon>
        <taxon>Lachnospiraceae</taxon>
        <taxon>Enterocloster</taxon>
    </lineage>
</organism>
<dbReference type="Pfam" id="PF13358">
    <property type="entry name" value="DDE_3"/>
    <property type="match status" value="1"/>
</dbReference>
<keyword evidence="3" id="KW-1185">Reference proteome</keyword>
<evidence type="ECO:0000259" key="1">
    <source>
        <dbReference type="Pfam" id="PF13358"/>
    </source>
</evidence>
<dbReference type="AlphaFoldDB" id="A0A2X2TIF5"/>
<feature type="domain" description="Tc1-like transposase DDE" evidence="1">
    <location>
        <begin position="18"/>
        <end position="170"/>
    </location>
</feature>
<reference evidence="2 3" key="1">
    <citation type="submission" date="2018-06" db="EMBL/GenBank/DDBJ databases">
        <authorList>
            <consortium name="Pathogen Informatics"/>
            <person name="Doyle S."/>
        </authorList>
    </citation>
    <scope>NUCLEOTIDE SEQUENCE [LARGE SCALE GENOMIC DNA]</scope>
    <source>
        <strain evidence="2 3">NCTC11224</strain>
    </source>
</reference>
<dbReference type="EMBL" id="UAVW01000001">
    <property type="protein sequence ID" value="SQB03944.1"/>
    <property type="molecule type" value="Genomic_DNA"/>
</dbReference>
<gene>
    <name evidence="2" type="ORF">NCTC11224_00318</name>
</gene>
<dbReference type="InterPro" id="IPR038717">
    <property type="entry name" value="Tc1-like_DDE_dom"/>
</dbReference>
<dbReference type="InterPro" id="IPR036397">
    <property type="entry name" value="RNaseH_sf"/>
</dbReference>
<proteinExistence type="predicted"/>
<name>A0A2X2TIF5_9FIRM</name>
<evidence type="ECO:0000313" key="3">
    <source>
        <dbReference type="Proteomes" id="UP000251853"/>
    </source>
</evidence>
<evidence type="ECO:0000313" key="2">
    <source>
        <dbReference type="EMBL" id="SQB03944.1"/>
    </source>
</evidence>